<dbReference type="KEGG" id="acob:P0Y56_06075"/>
<dbReference type="EMBL" id="CP119316">
    <property type="protein sequence ID" value="WEK47858.1"/>
    <property type="molecule type" value="Genomic_DNA"/>
</dbReference>
<dbReference type="AlphaFoldDB" id="A0AAJ6BQK8"/>
<evidence type="ECO:0000313" key="2">
    <source>
        <dbReference type="Proteomes" id="UP001218362"/>
    </source>
</evidence>
<protein>
    <submittedName>
        <fullName evidence="1">Uncharacterized protein</fullName>
    </submittedName>
</protein>
<sequence>MSRWFLVKLELAPTEELPKGSPACAFLLRLPMMADGSIDEKERAANPSAAFARRFWQNEPDRTGAIRLNSGGWYLSFPDDEAEFLYHLDNLKMRPGEIIQLTAPDGRDLPFRIVSLRAD</sequence>
<proteinExistence type="predicted"/>
<gene>
    <name evidence="1" type="ORF">P0Y56_06075</name>
</gene>
<dbReference type="Proteomes" id="UP001218362">
    <property type="component" value="Chromosome"/>
</dbReference>
<reference evidence="1" key="1">
    <citation type="submission" date="2023-03" db="EMBL/GenBank/DDBJ databases">
        <title>Andean soil-derived lignocellulolytic bacterial consortium as a source of novel taxa and putative plastic-active enzymes.</title>
        <authorList>
            <person name="Diaz-Garcia L."/>
            <person name="Chuvochina M."/>
            <person name="Feuerriegel G."/>
            <person name="Bunk B."/>
            <person name="Sproer C."/>
            <person name="Streit W.R."/>
            <person name="Rodriguez L.M."/>
            <person name="Overmann J."/>
            <person name="Jimenez D.J."/>
        </authorList>
    </citation>
    <scope>NUCLEOTIDE SEQUENCE</scope>
    <source>
        <strain evidence="1">MAG 26</strain>
    </source>
</reference>
<name>A0AAJ6BQK8_9SPHN</name>
<accession>A0AAJ6BQK8</accession>
<evidence type="ECO:0000313" key="1">
    <source>
        <dbReference type="EMBL" id="WEK47858.1"/>
    </source>
</evidence>
<organism evidence="1 2">
    <name type="scientific">Candidatus Andeanibacterium colombiense</name>
    <dbReference type="NCBI Taxonomy" id="3121345"/>
    <lineage>
        <taxon>Bacteria</taxon>
        <taxon>Pseudomonadati</taxon>
        <taxon>Pseudomonadota</taxon>
        <taxon>Alphaproteobacteria</taxon>
        <taxon>Sphingomonadales</taxon>
        <taxon>Sphingomonadaceae</taxon>
        <taxon>Candidatus Andeanibacterium</taxon>
    </lineage>
</organism>